<dbReference type="HOGENOM" id="CLU_054556_0_0_10"/>
<accession>D1PVM9</accession>
<evidence type="ECO:0000313" key="2">
    <source>
        <dbReference type="EMBL" id="EFA44599.1"/>
    </source>
</evidence>
<name>D1PVM9_9BACT</name>
<keyword evidence="1" id="KW-0732">Signal</keyword>
<dbReference type="RefSeq" id="WP_007173128.1">
    <property type="nucleotide sequence ID" value="NZ_GG704780.1"/>
</dbReference>
<feature type="chain" id="PRO_5003025941" description="Calx-beta domain-containing protein" evidence="1">
    <location>
        <begin position="21"/>
        <end position="422"/>
    </location>
</feature>
<organism evidence="2 3">
    <name type="scientific">Hallella bergensis DSM 17361</name>
    <dbReference type="NCBI Taxonomy" id="585502"/>
    <lineage>
        <taxon>Bacteria</taxon>
        <taxon>Pseudomonadati</taxon>
        <taxon>Bacteroidota</taxon>
        <taxon>Bacteroidia</taxon>
        <taxon>Bacteroidales</taxon>
        <taxon>Prevotellaceae</taxon>
        <taxon>Hallella</taxon>
    </lineage>
</organism>
<sequence>MKKLFIFFAMVLTLAGITSCSDKEDDMPKFIVGFAQNAYTVDNSVGAVTTVRLVSSSPAETNLTVPFTLTGEGAGELTVSAQQFEFKAGESAAEITVTRKAVSKSRSATMTLANTDGVRLGLMDYTQVVLIGPNVYSFANSHDKLAIVKSFDIKLETATGSKFAFPDTTALDVDVDAASTAVEGTDFEFVNGKKAIFPAGKDEGQVTVKFLKKREGHDKIVLGLSKNESMIPGNNPTLTINIMGDADLSGTWVFSSVINNTWWEQSWGIAATILVDGTPEGDEFTLKGDGKNYQFTPNFTGKLKNYFTAAGTATNIGTRTERMQEESGRKVDLTVLKIDNVNLNISPVDKTIGSYRVGFFMRSNENTNQEELVMTLYEYKPTDTTIGDWGMSWKEVYESMAYSGGDPAMLDAPIRIAFTRKE</sequence>
<evidence type="ECO:0000256" key="1">
    <source>
        <dbReference type="SAM" id="SignalP"/>
    </source>
</evidence>
<feature type="signal peptide" evidence="1">
    <location>
        <begin position="1"/>
        <end position="20"/>
    </location>
</feature>
<dbReference type="AlphaFoldDB" id="D1PVM9"/>
<proteinExistence type="predicted"/>
<dbReference type="PROSITE" id="PS51257">
    <property type="entry name" value="PROKAR_LIPOPROTEIN"/>
    <property type="match status" value="1"/>
</dbReference>
<dbReference type="OrthoDB" id="1098374at2"/>
<keyword evidence="3" id="KW-1185">Reference proteome</keyword>
<evidence type="ECO:0008006" key="4">
    <source>
        <dbReference type="Google" id="ProtNLM"/>
    </source>
</evidence>
<protein>
    <recommendedName>
        <fullName evidence="4">Calx-beta domain-containing protein</fullName>
    </recommendedName>
</protein>
<dbReference type="EMBL" id="ACKS01000039">
    <property type="protein sequence ID" value="EFA44599.1"/>
    <property type="molecule type" value="Genomic_DNA"/>
</dbReference>
<evidence type="ECO:0000313" key="3">
    <source>
        <dbReference type="Proteomes" id="UP000003160"/>
    </source>
</evidence>
<gene>
    <name evidence="2" type="ORF">HMPREF0645_1014</name>
</gene>
<comment type="caution">
    <text evidence="2">The sequence shown here is derived from an EMBL/GenBank/DDBJ whole genome shotgun (WGS) entry which is preliminary data.</text>
</comment>
<dbReference type="eggNOG" id="ENOG5032MDW">
    <property type="taxonomic scope" value="Bacteria"/>
</dbReference>
<reference evidence="2 3" key="1">
    <citation type="submission" date="2009-10" db="EMBL/GenBank/DDBJ databases">
        <authorList>
            <person name="Qin X."/>
            <person name="Bachman B."/>
            <person name="Battles P."/>
            <person name="Bell A."/>
            <person name="Bess C."/>
            <person name="Bickham C."/>
            <person name="Chaboub L."/>
            <person name="Chen D."/>
            <person name="Coyle M."/>
            <person name="Deiros D.R."/>
            <person name="Dinh H."/>
            <person name="Forbes L."/>
            <person name="Fowler G."/>
            <person name="Francisco L."/>
            <person name="Fu Q."/>
            <person name="Gubbala S."/>
            <person name="Hale W."/>
            <person name="Han Y."/>
            <person name="Hemphill L."/>
            <person name="Highlander S.K."/>
            <person name="Hirani K."/>
            <person name="Hogues M."/>
            <person name="Jackson L."/>
            <person name="Jakkamsetti A."/>
            <person name="Javaid M."/>
            <person name="Jiang H."/>
            <person name="Korchina V."/>
            <person name="Kovar C."/>
            <person name="Lara F."/>
            <person name="Lee S."/>
            <person name="Mata R."/>
            <person name="Mathew T."/>
            <person name="Moen C."/>
            <person name="Morales K."/>
            <person name="Munidasa M."/>
            <person name="Nazareth L."/>
            <person name="Ngo R."/>
            <person name="Nguyen L."/>
            <person name="Okwuonu G."/>
            <person name="Ongeri F."/>
            <person name="Patil S."/>
            <person name="Petrosino J."/>
            <person name="Pham C."/>
            <person name="Pham P."/>
            <person name="Pu L.-L."/>
            <person name="Puazo M."/>
            <person name="Raj R."/>
            <person name="Reid J."/>
            <person name="Rouhana J."/>
            <person name="Saada N."/>
            <person name="Shang Y."/>
            <person name="Simmons D."/>
            <person name="Thornton R."/>
            <person name="Warren J."/>
            <person name="Weissenberger G."/>
            <person name="Zhang J."/>
            <person name="Zhang L."/>
            <person name="Zhou C."/>
            <person name="Zhu D."/>
            <person name="Muzny D."/>
            <person name="Worley K."/>
            <person name="Gibbs R."/>
        </authorList>
    </citation>
    <scope>NUCLEOTIDE SEQUENCE [LARGE SCALE GENOMIC DNA]</scope>
    <source>
        <strain evidence="2 3">DSM 17361</strain>
    </source>
</reference>
<dbReference type="Proteomes" id="UP000003160">
    <property type="component" value="Unassembled WGS sequence"/>
</dbReference>